<comment type="subcellular location">
    <subcellularLocation>
        <location evidence="1">Membrane</location>
        <topology evidence="1">Single-pass membrane protein</topology>
    </subcellularLocation>
</comment>
<dbReference type="SUPFAM" id="SSF69318">
    <property type="entry name" value="Integrin alpha N-terminal domain"/>
    <property type="match status" value="1"/>
</dbReference>
<feature type="domain" description="FAM234A/B beta-propeller" evidence="6">
    <location>
        <begin position="72"/>
        <end position="211"/>
    </location>
</feature>
<dbReference type="EMBL" id="CP120682">
    <property type="protein sequence ID" value="WKN37497.1"/>
    <property type="molecule type" value="Genomic_DNA"/>
</dbReference>
<name>A0AA49JIY5_9BACT</name>
<evidence type="ECO:0000256" key="1">
    <source>
        <dbReference type="ARBA" id="ARBA00004167"/>
    </source>
</evidence>
<dbReference type="InterPro" id="IPR028994">
    <property type="entry name" value="Integrin_alpha_N"/>
</dbReference>
<dbReference type="GO" id="GO:0016020">
    <property type="term" value="C:membrane"/>
    <property type="evidence" value="ECO:0007669"/>
    <property type="project" value="UniProtKB-SubCell"/>
</dbReference>
<evidence type="ECO:0000256" key="2">
    <source>
        <dbReference type="ARBA" id="ARBA00022692"/>
    </source>
</evidence>
<dbReference type="AlphaFoldDB" id="A0AA49JIY5"/>
<keyword evidence="3 5" id="KW-1133">Transmembrane helix</keyword>
<evidence type="ECO:0000259" key="6">
    <source>
        <dbReference type="Pfam" id="PF23727"/>
    </source>
</evidence>
<sequence length="497" mass="54310">MGVKKRVALLLTVVVIGVATFYFIVSRPDRWELALNGILVFSSPRAVDLNQDQVQDIILGAGAGEWMDTPLGVIAVDGKDGEVLWYVETRNQMAGSPIFQDITDDGIPDVFIGGRSAQLYAINGANGEVLWEYLPFDSQTVYEEDSSILNFFTPQWLPDQNSDGLDDLLISYGGFVKAGPTETKRPVGRLMVFSGKDGEVLASAPMPDGKETYFSPLVHDFEGNGALTVIFGSGGETIDGHLYRCPLANLMQNDLSSAVPIASGEGKGFIAPPVLVDITSDGINDIVVNSVNARMLAFDGKDNTLLWQVPVGEGMETYSTPAPVYTHQDSIPDFFGSYGMGTWPHIHQSVQLLVDGETGTVTFYDTLGTFQYTSPVVGDVTGDDQEDVLFSINQAIARKSPPSSGLPDTLYVNQLMLYDLTKAKPLPFEAFVFEGNNLASTPLLTDLDGDGYLDLIYCHMTDQYNFFAATGMVLQRYETRIKINKPIRWGGYMGTHY</sequence>
<dbReference type="Gene3D" id="2.130.10.10">
    <property type="entry name" value="YVTN repeat-like/Quinoprotein amine dehydrogenase"/>
    <property type="match status" value="1"/>
</dbReference>
<gene>
    <name evidence="7" type="ORF">K4G66_02085</name>
</gene>
<accession>A0AA49JIY5</accession>
<evidence type="ECO:0000256" key="3">
    <source>
        <dbReference type="ARBA" id="ARBA00022989"/>
    </source>
</evidence>
<organism evidence="7">
    <name type="scientific">Roseihalotalea indica</name>
    <dbReference type="NCBI Taxonomy" id="2867963"/>
    <lineage>
        <taxon>Bacteria</taxon>
        <taxon>Pseudomonadati</taxon>
        <taxon>Bacteroidota</taxon>
        <taxon>Cytophagia</taxon>
        <taxon>Cytophagales</taxon>
        <taxon>Catalimonadaceae</taxon>
        <taxon>Roseihalotalea</taxon>
    </lineage>
</organism>
<keyword evidence="4 5" id="KW-0472">Membrane</keyword>
<dbReference type="Pfam" id="PF23727">
    <property type="entry name" value="Beta-prop_FAM234A_B"/>
    <property type="match status" value="1"/>
</dbReference>
<reference evidence="7" key="2">
    <citation type="journal article" date="2024" name="Antonie Van Leeuwenhoek">
        <title>Roseihalotalea indica gen. nov., sp. nov., a halophilic Bacteroidetes from mesopelagic Southwest Indian Ocean with higher carbohydrate metabolic potential.</title>
        <authorList>
            <person name="Chen B."/>
            <person name="Zhang M."/>
            <person name="Lin D."/>
            <person name="Ye J."/>
            <person name="Tang K."/>
        </authorList>
    </citation>
    <scope>NUCLEOTIDE SEQUENCE</scope>
    <source>
        <strain evidence="7">TK19036</strain>
    </source>
</reference>
<evidence type="ECO:0000313" key="7">
    <source>
        <dbReference type="EMBL" id="WKN37497.1"/>
    </source>
</evidence>
<evidence type="ECO:0000256" key="4">
    <source>
        <dbReference type="ARBA" id="ARBA00023136"/>
    </source>
</evidence>
<dbReference type="InterPro" id="IPR055409">
    <property type="entry name" value="Beta-prop_FAM234A_B"/>
</dbReference>
<protein>
    <submittedName>
        <fullName evidence="7">PQQ-binding-like beta-propeller repeat protein</fullName>
    </submittedName>
</protein>
<dbReference type="PANTHER" id="PTHR21419:SF30">
    <property type="entry name" value="IG-LIKE DOMAIN-CONTAINING PROTEIN"/>
    <property type="match status" value="1"/>
</dbReference>
<evidence type="ECO:0000256" key="5">
    <source>
        <dbReference type="SAM" id="Phobius"/>
    </source>
</evidence>
<reference evidence="7" key="1">
    <citation type="journal article" date="2023" name="Comput. Struct. Biotechnol. J.">
        <title>Discovery of a novel marine Bacteroidetes with a rich repertoire of carbohydrate-active enzymes.</title>
        <authorList>
            <person name="Chen B."/>
            <person name="Liu G."/>
            <person name="Chen Q."/>
            <person name="Wang H."/>
            <person name="Liu L."/>
            <person name="Tang K."/>
        </authorList>
    </citation>
    <scope>NUCLEOTIDE SEQUENCE</scope>
    <source>
        <strain evidence="7">TK19036</strain>
    </source>
</reference>
<feature type="transmembrane region" description="Helical" evidence="5">
    <location>
        <begin position="7"/>
        <end position="25"/>
    </location>
</feature>
<dbReference type="InterPro" id="IPR045232">
    <property type="entry name" value="FAM234"/>
</dbReference>
<dbReference type="PANTHER" id="PTHR21419">
    <property type="match status" value="1"/>
</dbReference>
<dbReference type="InterPro" id="IPR015943">
    <property type="entry name" value="WD40/YVTN_repeat-like_dom_sf"/>
</dbReference>
<keyword evidence="2 5" id="KW-0812">Transmembrane</keyword>
<proteinExistence type="predicted"/>